<sequence>MPVFAFTIGSLGDILAVAGIASTVIKALVGSAGACDEYQELIIELGSRMKMVDVVNGLMDEVGAAHALLVTIYRKIDGYQACLGKEGSGKDSWRKIGWSIFRKPDLVKWRARLQDHRGNLQMYPEHTSLIEIGRTMQTRPKMLGYIWERGLMTQESPVELIDFLGVRILIPLQLCITWDEFDRFLKFYFRSRERAGEHLVADNDYSITSSTGSDLMASSQWNTMAGRQIYMNAILATFKFELKDSKDQVTSHICRTCSRGSVIDEKIGILIVGRGPASQRLSARIERESGTYTRLPLATRTSAMMSQRAFCAEYSGRSTVDANVERVIWKYSIEGELLGDSIHHVACECGGKIIGRGSAFTKNSAKRIAAKEAYSYFYEANISSLTTI</sequence>
<dbReference type="PANTHER" id="PTHR38886">
    <property type="entry name" value="SESA DOMAIN-CONTAINING PROTEIN"/>
    <property type="match status" value="1"/>
</dbReference>
<dbReference type="EMBL" id="SEOQ01000198">
    <property type="protein sequence ID" value="TFY67157.1"/>
    <property type="molecule type" value="Genomic_DNA"/>
</dbReference>
<dbReference type="STRING" id="205917.A0A4Y9YZH6"/>
<name>A0A4Y9YZH6_9AGAM</name>
<protein>
    <recommendedName>
        <fullName evidence="1">Ubiquitin-like domain-containing protein</fullName>
    </recommendedName>
</protein>
<evidence type="ECO:0000313" key="2">
    <source>
        <dbReference type="EMBL" id="TFY67157.1"/>
    </source>
</evidence>
<accession>A0A4Y9YZH6</accession>
<dbReference type="Pfam" id="PF22893">
    <property type="entry name" value="ULD_2"/>
    <property type="match status" value="1"/>
</dbReference>
<gene>
    <name evidence="2" type="ORF">EVG20_g4041</name>
</gene>
<evidence type="ECO:0000313" key="3">
    <source>
        <dbReference type="Proteomes" id="UP000298327"/>
    </source>
</evidence>
<evidence type="ECO:0000259" key="1">
    <source>
        <dbReference type="Pfam" id="PF22893"/>
    </source>
</evidence>
<organism evidence="2 3">
    <name type="scientific">Dentipellis fragilis</name>
    <dbReference type="NCBI Taxonomy" id="205917"/>
    <lineage>
        <taxon>Eukaryota</taxon>
        <taxon>Fungi</taxon>
        <taxon>Dikarya</taxon>
        <taxon>Basidiomycota</taxon>
        <taxon>Agaricomycotina</taxon>
        <taxon>Agaricomycetes</taxon>
        <taxon>Russulales</taxon>
        <taxon>Hericiaceae</taxon>
        <taxon>Dentipellis</taxon>
    </lineage>
</organism>
<comment type="caution">
    <text evidence="2">The sequence shown here is derived from an EMBL/GenBank/DDBJ whole genome shotgun (WGS) entry which is preliminary data.</text>
</comment>
<dbReference type="InterPro" id="IPR054464">
    <property type="entry name" value="ULD_fung"/>
</dbReference>
<dbReference type="AlphaFoldDB" id="A0A4Y9YZH6"/>
<reference evidence="2 3" key="1">
    <citation type="submission" date="2019-02" db="EMBL/GenBank/DDBJ databases">
        <title>Genome sequencing of the rare red list fungi Dentipellis fragilis.</title>
        <authorList>
            <person name="Buettner E."/>
            <person name="Kellner H."/>
        </authorList>
    </citation>
    <scope>NUCLEOTIDE SEQUENCE [LARGE SCALE GENOMIC DNA]</scope>
    <source>
        <strain evidence="2 3">DSM 105465</strain>
    </source>
</reference>
<feature type="domain" description="Ubiquitin-like" evidence="1">
    <location>
        <begin position="155"/>
        <end position="232"/>
    </location>
</feature>
<dbReference type="PANTHER" id="PTHR38886:SF1">
    <property type="entry name" value="NACHT-NTPASE AND P-LOOP NTPASES N-TERMINAL DOMAIN-CONTAINING PROTEIN"/>
    <property type="match status" value="1"/>
</dbReference>
<dbReference type="SUPFAM" id="SSF54768">
    <property type="entry name" value="dsRNA-binding domain-like"/>
    <property type="match status" value="1"/>
</dbReference>
<proteinExistence type="predicted"/>
<dbReference type="OrthoDB" id="3271094at2759"/>
<keyword evidence="3" id="KW-1185">Reference proteome</keyword>
<dbReference type="Proteomes" id="UP000298327">
    <property type="component" value="Unassembled WGS sequence"/>
</dbReference>